<reference evidence="1 3" key="1">
    <citation type="submission" date="2008-03" db="EMBL/GenBank/DDBJ databases">
        <title>Annotation of Ixodes scapularis.</title>
        <authorList>
            <consortium name="Ixodes scapularis Genome Project Consortium"/>
            <person name="Caler E."/>
            <person name="Hannick L.I."/>
            <person name="Bidwell S."/>
            <person name="Joardar V."/>
            <person name="Thiagarajan M."/>
            <person name="Amedeo P."/>
            <person name="Galinsky K.J."/>
            <person name="Schobel S."/>
            <person name="Inman J."/>
            <person name="Hostetler J."/>
            <person name="Miller J."/>
            <person name="Hammond M."/>
            <person name="Megy K."/>
            <person name="Lawson D."/>
            <person name="Kodira C."/>
            <person name="Sutton G."/>
            <person name="Meyer J."/>
            <person name="Hill C.A."/>
            <person name="Birren B."/>
            <person name="Nene V."/>
            <person name="Collins F."/>
            <person name="Alarcon-Chaidez F."/>
            <person name="Wikel S."/>
            <person name="Strausberg R."/>
        </authorList>
    </citation>
    <scope>NUCLEOTIDE SEQUENCE [LARGE SCALE GENOMIC DNA]</scope>
    <source>
        <strain evidence="3">Wikel</strain>
        <strain evidence="1">Wikel colony</strain>
    </source>
</reference>
<gene>
    <name evidence="1" type="ORF">IscW_ISCW013498</name>
</gene>
<accession>B7QFE4</accession>
<dbReference type="Proteomes" id="UP000001555">
    <property type="component" value="Unassembled WGS sequence"/>
</dbReference>
<dbReference type="InParanoid" id="B7QFE4"/>
<dbReference type="PaxDb" id="6945-B7QFE4"/>
<evidence type="ECO:0000313" key="3">
    <source>
        <dbReference type="Proteomes" id="UP000001555"/>
    </source>
</evidence>
<name>B7QFE4_IXOSC</name>
<reference evidence="2" key="2">
    <citation type="submission" date="2020-05" db="UniProtKB">
        <authorList>
            <consortium name="EnsemblMetazoa"/>
        </authorList>
    </citation>
    <scope>IDENTIFICATION</scope>
    <source>
        <strain evidence="2">wikel</strain>
    </source>
</reference>
<keyword evidence="3" id="KW-1185">Reference proteome</keyword>
<keyword evidence="4" id="KW-1267">Proteomics identification</keyword>
<dbReference type="VEuPathDB" id="VectorBase:ISCP_022955"/>
<evidence type="ECO:0000313" key="2">
    <source>
        <dbReference type="EnsemblMetazoa" id="ISCW013498-PA"/>
    </source>
</evidence>
<dbReference type="AlphaFoldDB" id="B7QFE4"/>
<evidence type="ECO:0007829" key="4">
    <source>
        <dbReference type="PeptideAtlas" id="B7QFE4"/>
    </source>
</evidence>
<evidence type="ECO:0000313" key="1">
    <source>
        <dbReference type="EMBL" id="EEC17566.1"/>
    </source>
</evidence>
<proteinExistence type="evidence at protein level"/>
<dbReference type="VEuPathDB" id="VectorBase:ISCW013498"/>
<dbReference type="EMBL" id="DS925348">
    <property type="protein sequence ID" value="EEC17566.1"/>
    <property type="molecule type" value="Genomic_DNA"/>
</dbReference>
<dbReference type="EnsemblMetazoa" id="ISCW013498-RA">
    <property type="protein sequence ID" value="ISCW013498-PA"/>
    <property type="gene ID" value="ISCW013498"/>
</dbReference>
<dbReference type="EMBL" id="ABJB010040577">
    <property type="status" value="NOT_ANNOTATED_CDS"/>
    <property type="molecule type" value="Genomic_DNA"/>
</dbReference>
<dbReference type="OrthoDB" id="6421266at2759"/>
<dbReference type="HOGENOM" id="CLU_2349001_0_0_1"/>
<organism>
    <name type="scientific">Ixodes scapularis</name>
    <name type="common">Black-legged tick</name>
    <name type="synonym">Deer tick</name>
    <dbReference type="NCBI Taxonomy" id="6945"/>
    <lineage>
        <taxon>Eukaryota</taxon>
        <taxon>Metazoa</taxon>
        <taxon>Ecdysozoa</taxon>
        <taxon>Arthropoda</taxon>
        <taxon>Chelicerata</taxon>
        <taxon>Arachnida</taxon>
        <taxon>Acari</taxon>
        <taxon>Parasitiformes</taxon>
        <taxon>Ixodida</taxon>
        <taxon>Ixodoidea</taxon>
        <taxon>Ixodidae</taxon>
        <taxon>Ixodinae</taxon>
        <taxon>Ixodes</taxon>
    </lineage>
</organism>
<sequence length="97" mass="10892">MCSWPTTRPIWENSTPLPSKYVFRFPVDLEKHYHVIHEIAVHSAKAEFSEAVVFVCVPPDVTEDTTLNSTCRFCDLTLRTLSEVGAEPSLLVSPTEA</sequence>
<protein>
    <submittedName>
        <fullName evidence="1 2">Uncharacterized protein</fullName>
    </submittedName>
</protein>
<dbReference type="VEuPathDB" id="VectorBase:ISCI013498"/>